<proteinExistence type="predicted"/>
<protein>
    <submittedName>
        <fullName evidence="10">TonB-dependent receptor</fullName>
    </submittedName>
</protein>
<gene>
    <name evidence="10" type="ORF">GM418_29355</name>
</gene>
<dbReference type="GO" id="GO:0009279">
    <property type="term" value="C:cell outer membrane"/>
    <property type="evidence" value="ECO:0007669"/>
    <property type="project" value="UniProtKB-SubCell"/>
</dbReference>
<keyword evidence="7" id="KW-0998">Cell outer membrane</keyword>
<keyword evidence="3" id="KW-1134">Transmembrane beta strand</keyword>
<dbReference type="InterPro" id="IPR036942">
    <property type="entry name" value="Beta-barrel_TonB_sf"/>
</dbReference>
<dbReference type="InterPro" id="IPR000531">
    <property type="entry name" value="Beta-barrel_TonB"/>
</dbReference>
<keyword evidence="11" id="KW-1185">Reference proteome</keyword>
<feature type="signal peptide" evidence="8">
    <location>
        <begin position="1"/>
        <end position="36"/>
    </location>
</feature>
<evidence type="ECO:0000313" key="10">
    <source>
        <dbReference type="EMBL" id="QGY47627.1"/>
    </source>
</evidence>
<keyword evidence="6" id="KW-0472">Membrane</keyword>
<dbReference type="SUPFAM" id="SSF56935">
    <property type="entry name" value="Porins"/>
    <property type="match status" value="1"/>
</dbReference>
<evidence type="ECO:0000313" key="11">
    <source>
        <dbReference type="Proteomes" id="UP000428260"/>
    </source>
</evidence>
<dbReference type="GO" id="GO:0044718">
    <property type="term" value="P:siderophore transmembrane transport"/>
    <property type="evidence" value="ECO:0007669"/>
    <property type="project" value="TreeGrafter"/>
</dbReference>
<dbReference type="InterPro" id="IPR039426">
    <property type="entry name" value="TonB-dep_rcpt-like"/>
</dbReference>
<dbReference type="Gene3D" id="2.40.170.20">
    <property type="entry name" value="TonB-dependent receptor, beta-barrel domain"/>
    <property type="match status" value="1"/>
</dbReference>
<evidence type="ECO:0000256" key="2">
    <source>
        <dbReference type="ARBA" id="ARBA00022448"/>
    </source>
</evidence>
<evidence type="ECO:0000256" key="8">
    <source>
        <dbReference type="SAM" id="SignalP"/>
    </source>
</evidence>
<dbReference type="PANTHER" id="PTHR30069:SF49">
    <property type="entry name" value="OUTER MEMBRANE PROTEIN C"/>
    <property type="match status" value="1"/>
</dbReference>
<evidence type="ECO:0000256" key="6">
    <source>
        <dbReference type="ARBA" id="ARBA00023136"/>
    </source>
</evidence>
<keyword evidence="4" id="KW-0812">Transmembrane</keyword>
<keyword evidence="5" id="KW-0798">TonB box</keyword>
<dbReference type="KEGG" id="mcos:GM418_29355"/>
<sequence>MKGEFCFLLLLQINTRMRTSLFLLCLLLAFNNHLQAQQIKDITKDTVHIREVTVTQNITLNDENAVKYYQSFYSSGIDKINERLGSVSLISRGAYAKEPVLNGFTAGQINVTIGGMKMFGACTDKMDPVTSYIEPVNLKSIQINQGPTGNKNGSTIGGTFEMQLQTPEKSTFRLETGVNYETASKGKTLFFLSNYGKEKWAYRISSVYKHYSPYTDGNGSKVPFTQYEKVNLLQSVLFSPATGHDLVFDWLIDDAFDIGYPALPMDVSRAKGRIYSMQYMSQQVPGISDFKAKVYYNNVYHLMDDSKRDSLYFVEDSQTGRTDSVYMKMDMPGWSRTYGGFIEGKTRWSERNLLSFKLESYGNWQKAEMTMFMNNLSNPGEPPMYAETWPEHRRTVSGIFLKNDYALSRMFILSIDVRTDYSLSKVLSEQGKRQFSSLGYDVDKSYNKFIKSANFTMAFNPATPWQAEAGVGFGERIPTLSEQFGFYLFNAHDGYDYIGNPDIKTEKSLNFFGNINYTQQRFKFSIESRYNHISDYIIGLIAPDYEALNLYAAGTKKYENINFARMFSSNFQLLWKPVPLLEFFNNLKYNCGETHDHEPLPMMPPLKNLFTIHFKKGNYLLQLENESSAAQNRINTSYGETKTPGFTLFHIRTGYKIQTGKSLIMINAGVENLLNKVYSEHLDWGNYNRPGRNFYFMISYKH</sequence>
<dbReference type="Pfam" id="PF00593">
    <property type="entry name" value="TonB_dep_Rec_b-barrel"/>
    <property type="match status" value="1"/>
</dbReference>
<dbReference type="GO" id="GO:0015344">
    <property type="term" value="F:siderophore uptake transmembrane transporter activity"/>
    <property type="evidence" value="ECO:0007669"/>
    <property type="project" value="TreeGrafter"/>
</dbReference>
<dbReference type="PANTHER" id="PTHR30069">
    <property type="entry name" value="TONB-DEPENDENT OUTER MEMBRANE RECEPTOR"/>
    <property type="match status" value="1"/>
</dbReference>
<keyword evidence="2" id="KW-0813">Transport</keyword>
<reference evidence="10 11" key="1">
    <citation type="submission" date="2019-11" db="EMBL/GenBank/DDBJ databases">
        <authorList>
            <person name="Zheng R.K."/>
            <person name="Sun C.M."/>
        </authorList>
    </citation>
    <scope>NUCLEOTIDE SEQUENCE [LARGE SCALE GENOMIC DNA]</scope>
    <source>
        <strain evidence="10 11">WC007</strain>
    </source>
</reference>
<keyword evidence="8" id="KW-0732">Signal</keyword>
<feature type="chain" id="PRO_5026076875" evidence="8">
    <location>
        <begin position="37"/>
        <end position="702"/>
    </location>
</feature>
<accession>A0A6I6K4P0</accession>
<keyword evidence="10" id="KW-0675">Receptor</keyword>
<evidence type="ECO:0000259" key="9">
    <source>
        <dbReference type="Pfam" id="PF00593"/>
    </source>
</evidence>
<dbReference type="Proteomes" id="UP000428260">
    <property type="component" value="Chromosome"/>
</dbReference>
<evidence type="ECO:0000256" key="3">
    <source>
        <dbReference type="ARBA" id="ARBA00022452"/>
    </source>
</evidence>
<evidence type="ECO:0000256" key="5">
    <source>
        <dbReference type="ARBA" id="ARBA00023077"/>
    </source>
</evidence>
<organism evidence="10 11">
    <name type="scientific">Maribellus comscasis</name>
    <dbReference type="NCBI Taxonomy" id="2681766"/>
    <lineage>
        <taxon>Bacteria</taxon>
        <taxon>Pseudomonadati</taxon>
        <taxon>Bacteroidota</taxon>
        <taxon>Bacteroidia</taxon>
        <taxon>Marinilabiliales</taxon>
        <taxon>Prolixibacteraceae</taxon>
        <taxon>Maribellus</taxon>
    </lineage>
</organism>
<comment type="subcellular location">
    <subcellularLocation>
        <location evidence="1">Cell outer membrane</location>
        <topology evidence="1">Multi-pass membrane protein</topology>
    </subcellularLocation>
</comment>
<dbReference type="AlphaFoldDB" id="A0A6I6K4P0"/>
<name>A0A6I6K4P0_9BACT</name>
<dbReference type="EMBL" id="CP046401">
    <property type="protein sequence ID" value="QGY47627.1"/>
    <property type="molecule type" value="Genomic_DNA"/>
</dbReference>
<evidence type="ECO:0000256" key="4">
    <source>
        <dbReference type="ARBA" id="ARBA00022692"/>
    </source>
</evidence>
<evidence type="ECO:0000256" key="1">
    <source>
        <dbReference type="ARBA" id="ARBA00004571"/>
    </source>
</evidence>
<feature type="domain" description="TonB-dependent receptor-like beta-barrel" evidence="9">
    <location>
        <begin position="289"/>
        <end position="673"/>
    </location>
</feature>
<evidence type="ECO:0000256" key="7">
    <source>
        <dbReference type="ARBA" id="ARBA00023237"/>
    </source>
</evidence>